<dbReference type="GO" id="GO:0030371">
    <property type="term" value="F:translation repressor activity"/>
    <property type="evidence" value="ECO:0007669"/>
    <property type="project" value="InterPro"/>
</dbReference>
<dbReference type="InterPro" id="IPR037634">
    <property type="entry name" value="Smaug_SAM"/>
</dbReference>
<feature type="compositionally biased region" description="Low complexity" evidence="6">
    <location>
        <begin position="531"/>
        <end position="542"/>
    </location>
</feature>
<dbReference type="PANTHER" id="PTHR12515:SF5">
    <property type="entry name" value="PROTEIN SMAUG"/>
    <property type="match status" value="1"/>
</dbReference>
<dbReference type="PANTHER" id="PTHR12515">
    <property type="entry name" value="STERILE ALPHA MOTIF DOMAIN CONTAINING PROTEIN 4-RELATED"/>
    <property type="match status" value="1"/>
</dbReference>
<comment type="similarity">
    <text evidence="2">Belongs to the SMAUG family.</text>
</comment>
<dbReference type="Pfam" id="PF00536">
    <property type="entry name" value="SAM_1"/>
    <property type="match status" value="1"/>
</dbReference>
<feature type="domain" description="SAM" evidence="7">
    <location>
        <begin position="293"/>
        <end position="356"/>
    </location>
</feature>
<dbReference type="InterPro" id="IPR037093">
    <property type="entry name" value="PHAT_dom_sf"/>
</dbReference>
<comment type="caution">
    <text evidence="8">The sequence shown here is derived from an EMBL/GenBank/DDBJ whole genome shotgun (WGS) entry which is preliminary data.</text>
</comment>
<keyword evidence="9" id="KW-1185">Reference proteome</keyword>
<feature type="compositionally biased region" description="Low complexity" evidence="6">
    <location>
        <begin position="188"/>
        <end position="200"/>
    </location>
</feature>
<dbReference type="OrthoDB" id="2155283at2759"/>
<evidence type="ECO:0000313" key="8">
    <source>
        <dbReference type="EMBL" id="OXA52029.1"/>
    </source>
</evidence>
<comment type="subcellular location">
    <subcellularLocation>
        <location evidence="1">Cytoplasm</location>
    </subcellularLocation>
</comment>
<name>A0A226E3L9_FOLCA</name>
<dbReference type="InterPro" id="IPR050897">
    <property type="entry name" value="SMAUG/VTS1_RNA-bind"/>
</dbReference>
<feature type="region of interest" description="Disordered" evidence="6">
    <location>
        <begin position="399"/>
        <end position="454"/>
    </location>
</feature>
<sequence>MFREQVSTVSNWFDRWSMCEQTVAMVALLRRLHPTQARFVGTILQRQLNECTELRRTEILSNDPNFVASLANTESNETLMRDLLAYLPLLNAKNVDVKPVYLALISKVLKYVSHLPVEHGTMHDDARQLLSYSLIHPAFAPEDRHLFSNLLHQFEEKVSMMNINNRDNDHNNHYPPSLSGSPPMNDFGNSWQQNNSPPSNNGGGSLSGSPANQSVLSVSSNFVGSSSNSQRYRRSNSLTPPVMHSDAWASVEELCGGPKPRSLSLSSEISPQGSLASSGSGSESHLDDPRPTFTAKGMKDIPCWLKSLRLHKYAFLFAHITFDEMMGLNEELLGQQGVTKGARHKIVLSITKLKERPSHLKNIYENMTEDKESVRNALTEIKWMLTTPIKPITKEDESIGETASAGGGTNNITSSNPNLPGPGAIGSNRFQSMEDTPAAASDGQPLNLNKESDDDIPEKIMNVIRKACEMNPDSECEGLLVSILDKCLSHEAFTTKQKRLLALWRQQQVPAMRRNSNGHHPHFHNHHHRTSSSPGSNTNGNNKHNRHFNPRVLNLPSGIGNGNWTNTGNSIHAMFMAKRPSLQDSILESVRNSHLSVQRTKSAEYFDRHVGPNFFASLSSSPPMFDTLGSLGSPSDILAGLNFATDMGGGGGLSADNDGTNPTSTGNVHQPSSALDITSRLESLLTLSSPSVNCDFNQPIETPKPTNQNHQPIANQWGLWGGKDESCPVGTFVTDMQLKVEKTEGWKDLNGMGC</sequence>
<evidence type="ECO:0000313" key="9">
    <source>
        <dbReference type="Proteomes" id="UP000198287"/>
    </source>
</evidence>
<gene>
    <name evidence="8" type="ORF">Fcan01_13155</name>
</gene>
<feature type="compositionally biased region" description="Basic residues" evidence="6">
    <location>
        <begin position="516"/>
        <end position="530"/>
    </location>
</feature>
<dbReference type="Gene3D" id="1.10.150.50">
    <property type="entry name" value="Transcription Factor, Ets-1"/>
    <property type="match status" value="1"/>
</dbReference>
<dbReference type="SMART" id="SM00454">
    <property type="entry name" value="SAM"/>
    <property type="match status" value="1"/>
</dbReference>
<dbReference type="CDD" id="cd09557">
    <property type="entry name" value="SAM_Smaug"/>
    <property type="match status" value="1"/>
</dbReference>
<feature type="region of interest" description="Disordered" evidence="6">
    <location>
        <begin position="259"/>
        <end position="293"/>
    </location>
</feature>
<protein>
    <submittedName>
        <fullName evidence="8">Protein Smaug 1</fullName>
    </submittedName>
</protein>
<proteinExistence type="inferred from homology"/>
<dbReference type="OMA" id="NTSNWQD"/>
<dbReference type="GO" id="GO:0000289">
    <property type="term" value="P:nuclear-transcribed mRNA poly(A) tail shortening"/>
    <property type="evidence" value="ECO:0007669"/>
    <property type="project" value="TreeGrafter"/>
</dbReference>
<evidence type="ECO:0000256" key="6">
    <source>
        <dbReference type="SAM" id="MobiDB-lite"/>
    </source>
</evidence>
<dbReference type="SUPFAM" id="SSF47769">
    <property type="entry name" value="SAM/Pointed domain"/>
    <property type="match status" value="1"/>
</dbReference>
<feature type="compositionally biased region" description="Polar residues" evidence="6">
    <location>
        <begin position="657"/>
        <end position="672"/>
    </location>
</feature>
<dbReference type="STRING" id="158441.A0A226E3L9"/>
<dbReference type="EMBL" id="LNIX01000007">
    <property type="protein sequence ID" value="OXA52029.1"/>
    <property type="molecule type" value="Genomic_DNA"/>
</dbReference>
<keyword evidence="4" id="KW-0678">Repressor</keyword>
<evidence type="ECO:0000256" key="1">
    <source>
        <dbReference type="ARBA" id="ARBA00004496"/>
    </source>
</evidence>
<dbReference type="Proteomes" id="UP000198287">
    <property type="component" value="Unassembled WGS sequence"/>
</dbReference>
<dbReference type="InterPro" id="IPR058599">
    <property type="entry name" value="PHAT_Smg/ZCCHC2-like"/>
</dbReference>
<organism evidence="8 9">
    <name type="scientific">Folsomia candida</name>
    <name type="common">Springtail</name>
    <dbReference type="NCBI Taxonomy" id="158441"/>
    <lineage>
        <taxon>Eukaryota</taxon>
        <taxon>Metazoa</taxon>
        <taxon>Ecdysozoa</taxon>
        <taxon>Arthropoda</taxon>
        <taxon>Hexapoda</taxon>
        <taxon>Collembola</taxon>
        <taxon>Entomobryomorpha</taxon>
        <taxon>Isotomoidea</taxon>
        <taxon>Isotomidae</taxon>
        <taxon>Proisotominae</taxon>
        <taxon>Folsomia</taxon>
    </lineage>
</organism>
<evidence type="ECO:0000256" key="2">
    <source>
        <dbReference type="ARBA" id="ARBA00008232"/>
    </source>
</evidence>
<dbReference type="AlphaFoldDB" id="A0A226E3L9"/>
<dbReference type="Gene3D" id="1.25.40.170">
    <property type="entry name" value="Smaug, PHAT domain"/>
    <property type="match status" value="2"/>
</dbReference>
<dbReference type="InterPro" id="IPR057327">
    <property type="entry name" value="Vts1_dom"/>
</dbReference>
<keyword evidence="5" id="KW-0694">RNA-binding</keyword>
<dbReference type="GO" id="GO:0003729">
    <property type="term" value="F:mRNA binding"/>
    <property type="evidence" value="ECO:0007669"/>
    <property type="project" value="TreeGrafter"/>
</dbReference>
<keyword evidence="3" id="KW-0963">Cytoplasm</keyword>
<feature type="compositionally biased region" description="Low complexity" evidence="6">
    <location>
        <begin position="270"/>
        <end position="283"/>
    </location>
</feature>
<dbReference type="GO" id="GO:0000932">
    <property type="term" value="C:P-body"/>
    <property type="evidence" value="ECO:0007669"/>
    <property type="project" value="TreeGrafter"/>
</dbReference>
<evidence type="ECO:0000256" key="4">
    <source>
        <dbReference type="ARBA" id="ARBA00022491"/>
    </source>
</evidence>
<evidence type="ECO:0000256" key="5">
    <source>
        <dbReference type="ARBA" id="ARBA00022884"/>
    </source>
</evidence>
<dbReference type="InterPro" id="IPR013761">
    <property type="entry name" value="SAM/pointed_sf"/>
</dbReference>
<dbReference type="Pfam" id="PF26034">
    <property type="entry name" value="PHAT_SMAUG"/>
    <property type="match status" value="1"/>
</dbReference>
<feature type="region of interest" description="Disordered" evidence="6">
    <location>
        <begin position="652"/>
        <end position="672"/>
    </location>
</feature>
<reference evidence="8 9" key="1">
    <citation type="submission" date="2015-12" db="EMBL/GenBank/DDBJ databases">
        <title>The genome of Folsomia candida.</title>
        <authorList>
            <person name="Faddeeva A."/>
            <person name="Derks M.F."/>
            <person name="Anvar Y."/>
            <person name="Smit S."/>
            <person name="Van Straalen N."/>
            <person name="Roelofs D."/>
        </authorList>
    </citation>
    <scope>NUCLEOTIDE SEQUENCE [LARGE SCALE GENOMIC DNA]</scope>
    <source>
        <strain evidence="8 9">VU population</strain>
        <tissue evidence="8">Whole body</tissue>
    </source>
</reference>
<feature type="region of interest" description="Disordered" evidence="6">
    <location>
        <begin position="164"/>
        <end position="241"/>
    </location>
</feature>
<accession>A0A226E3L9</accession>
<evidence type="ECO:0000256" key="3">
    <source>
        <dbReference type="ARBA" id="ARBA00022490"/>
    </source>
</evidence>
<feature type="region of interest" description="Disordered" evidence="6">
    <location>
        <begin position="513"/>
        <end position="547"/>
    </location>
</feature>
<dbReference type="Pfam" id="PF25479">
    <property type="entry name" value="Vts1"/>
    <property type="match status" value="1"/>
</dbReference>
<evidence type="ECO:0000259" key="7">
    <source>
        <dbReference type="SMART" id="SM00454"/>
    </source>
</evidence>
<dbReference type="InterPro" id="IPR001660">
    <property type="entry name" value="SAM"/>
</dbReference>
<feature type="compositionally biased region" description="Low complexity" evidence="6">
    <location>
        <begin position="207"/>
        <end position="230"/>
    </location>
</feature>